<keyword evidence="1" id="KW-0862">Zinc</keyword>
<gene>
    <name evidence="3" type="ORF">CLODIP_2_CD07070</name>
</gene>
<dbReference type="InterPro" id="IPR013087">
    <property type="entry name" value="Znf_C2H2_type"/>
</dbReference>
<dbReference type="AlphaFoldDB" id="A0A8S1DHI5"/>
<evidence type="ECO:0000313" key="4">
    <source>
        <dbReference type="Proteomes" id="UP000494165"/>
    </source>
</evidence>
<dbReference type="GO" id="GO:0008270">
    <property type="term" value="F:zinc ion binding"/>
    <property type="evidence" value="ECO:0007669"/>
    <property type="project" value="UniProtKB-KW"/>
</dbReference>
<keyword evidence="1" id="KW-0863">Zinc-finger</keyword>
<evidence type="ECO:0000256" key="1">
    <source>
        <dbReference type="PROSITE-ProRule" id="PRU00042"/>
    </source>
</evidence>
<comment type="caution">
    <text evidence="3">The sequence shown here is derived from an EMBL/GenBank/DDBJ whole genome shotgun (WGS) entry which is preliminary data.</text>
</comment>
<accession>A0A8S1DHI5</accession>
<proteinExistence type="predicted"/>
<dbReference type="SMART" id="SM00355">
    <property type="entry name" value="ZnF_C2H2"/>
    <property type="match status" value="1"/>
</dbReference>
<keyword evidence="4" id="KW-1185">Reference proteome</keyword>
<dbReference type="Proteomes" id="UP000494165">
    <property type="component" value="Unassembled WGS sequence"/>
</dbReference>
<name>A0A8S1DHI5_9INSE</name>
<reference evidence="3 4" key="1">
    <citation type="submission" date="2020-04" db="EMBL/GenBank/DDBJ databases">
        <authorList>
            <person name="Alioto T."/>
            <person name="Alioto T."/>
            <person name="Gomez Garrido J."/>
        </authorList>
    </citation>
    <scope>NUCLEOTIDE SEQUENCE [LARGE SCALE GENOMIC DNA]</scope>
</reference>
<dbReference type="EMBL" id="CADEPI010000201">
    <property type="protein sequence ID" value="CAB3380110.1"/>
    <property type="molecule type" value="Genomic_DNA"/>
</dbReference>
<dbReference type="PROSITE" id="PS00028">
    <property type="entry name" value="ZINC_FINGER_C2H2_1"/>
    <property type="match status" value="1"/>
</dbReference>
<feature type="domain" description="C2H2-type" evidence="2">
    <location>
        <begin position="98"/>
        <end position="124"/>
    </location>
</feature>
<protein>
    <recommendedName>
        <fullName evidence="2">C2H2-type domain-containing protein</fullName>
    </recommendedName>
</protein>
<organism evidence="3 4">
    <name type="scientific">Cloeon dipterum</name>
    <dbReference type="NCBI Taxonomy" id="197152"/>
    <lineage>
        <taxon>Eukaryota</taxon>
        <taxon>Metazoa</taxon>
        <taxon>Ecdysozoa</taxon>
        <taxon>Arthropoda</taxon>
        <taxon>Hexapoda</taxon>
        <taxon>Insecta</taxon>
        <taxon>Pterygota</taxon>
        <taxon>Palaeoptera</taxon>
        <taxon>Ephemeroptera</taxon>
        <taxon>Pisciforma</taxon>
        <taxon>Baetidae</taxon>
        <taxon>Cloeon</taxon>
    </lineage>
</organism>
<dbReference type="PROSITE" id="PS50157">
    <property type="entry name" value="ZINC_FINGER_C2H2_2"/>
    <property type="match status" value="1"/>
</dbReference>
<evidence type="ECO:0000259" key="2">
    <source>
        <dbReference type="PROSITE" id="PS50157"/>
    </source>
</evidence>
<dbReference type="InterPro" id="IPR036236">
    <property type="entry name" value="Znf_C2H2_sf"/>
</dbReference>
<evidence type="ECO:0000313" key="3">
    <source>
        <dbReference type="EMBL" id="CAB3380110.1"/>
    </source>
</evidence>
<dbReference type="SUPFAM" id="SSF57667">
    <property type="entry name" value="beta-beta-alpha zinc fingers"/>
    <property type="match status" value="1"/>
</dbReference>
<keyword evidence="1" id="KW-0479">Metal-binding</keyword>
<sequence length="124" mass="14101">MKLNADFLDKTEQPESASSDQLIHSVFLTPDLEEISINQGPFCSLFKPSRETMQDKQCYFDSPSYVESNTLEPLCEIGQNSHHALQETDTDVQDLIVFPCKLCNQFFVSEFALQSHMNEAHPGR</sequence>